<dbReference type="GO" id="GO:0006094">
    <property type="term" value="P:gluconeogenesis"/>
    <property type="evidence" value="ECO:0007669"/>
    <property type="project" value="UniProtKB-UniRule"/>
</dbReference>
<dbReference type="PROSITE" id="PS51671">
    <property type="entry name" value="ACT"/>
    <property type="match status" value="1"/>
</dbReference>
<dbReference type="Gene3D" id="3.30.70.260">
    <property type="match status" value="1"/>
</dbReference>
<dbReference type="GO" id="GO:0051539">
    <property type="term" value="F:4 iron, 4 sulfur cluster binding"/>
    <property type="evidence" value="ECO:0007669"/>
    <property type="project" value="UniProtKB-UniRule"/>
</dbReference>
<name>C0FWJ4_9FIRM</name>
<dbReference type="GO" id="GO:0003941">
    <property type="term" value="F:L-serine ammonia-lyase activity"/>
    <property type="evidence" value="ECO:0007669"/>
    <property type="project" value="UniProtKB-UniRule"/>
</dbReference>
<evidence type="ECO:0000313" key="15">
    <source>
        <dbReference type="Proteomes" id="UP000003561"/>
    </source>
</evidence>
<evidence type="ECO:0000256" key="4">
    <source>
        <dbReference type="ARBA" id="ARBA00022432"/>
    </source>
</evidence>
<evidence type="ECO:0000256" key="11">
    <source>
        <dbReference type="PIRNR" id="PIRNR036692"/>
    </source>
</evidence>
<evidence type="ECO:0000256" key="10">
    <source>
        <dbReference type="ARBA" id="ARBA00049406"/>
    </source>
</evidence>
<dbReference type="GO" id="GO:0046872">
    <property type="term" value="F:metal ion binding"/>
    <property type="evidence" value="ECO:0007669"/>
    <property type="project" value="UniProtKB-UniRule"/>
</dbReference>
<dbReference type="InterPro" id="IPR002912">
    <property type="entry name" value="ACT_dom"/>
</dbReference>
<dbReference type="SUPFAM" id="SSF143548">
    <property type="entry name" value="Serine metabolism enzymes domain"/>
    <property type="match status" value="1"/>
</dbReference>
<dbReference type="InterPro" id="IPR004643">
    <property type="entry name" value="Fe-S_L-Ser_bsu"/>
</dbReference>
<comment type="pathway">
    <text evidence="2 11">Carbohydrate biosynthesis; gluconeogenesis.</text>
</comment>
<reference evidence="14 15" key="2">
    <citation type="submission" date="2009-03" db="EMBL/GenBank/DDBJ databases">
        <title>Draft genome sequence of Roseburia inulinivorans (DSM 16841).</title>
        <authorList>
            <person name="Sudarsanam P."/>
            <person name="Ley R."/>
            <person name="Guruge J."/>
            <person name="Turnbaugh P.J."/>
            <person name="Mahowald M."/>
            <person name="Liep D."/>
            <person name="Gordon J."/>
        </authorList>
    </citation>
    <scope>NUCLEOTIDE SEQUENCE [LARGE SCALE GENOMIC DNA]</scope>
    <source>
        <strain evidence="14 15">DSM 16841</strain>
    </source>
</reference>
<dbReference type="AlphaFoldDB" id="C0FWJ4"/>
<evidence type="ECO:0000256" key="12">
    <source>
        <dbReference type="RuleBase" id="RU366059"/>
    </source>
</evidence>
<dbReference type="FunFam" id="3.30.70.260:FF:000008">
    <property type="entry name" value="D-3-phosphoglycerate dehydrogenase, chloroplastic"/>
    <property type="match status" value="1"/>
</dbReference>
<evidence type="ECO:0000256" key="7">
    <source>
        <dbReference type="ARBA" id="ARBA00023004"/>
    </source>
</evidence>
<evidence type="ECO:0000256" key="1">
    <source>
        <dbReference type="ARBA" id="ARBA00001966"/>
    </source>
</evidence>
<comment type="catalytic activity">
    <reaction evidence="10 11 12">
        <text>L-serine = pyruvate + NH4(+)</text>
        <dbReference type="Rhea" id="RHEA:19169"/>
        <dbReference type="ChEBI" id="CHEBI:15361"/>
        <dbReference type="ChEBI" id="CHEBI:28938"/>
        <dbReference type="ChEBI" id="CHEBI:33384"/>
        <dbReference type="EC" id="4.3.1.17"/>
    </reaction>
</comment>
<dbReference type="PANTHER" id="PTHR30182">
    <property type="entry name" value="L-SERINE DEHYDRATASE"/>
    <property type="match status" value="1"/>
</dbReference>
<evidence type="ECO:0000256" key="3">
    <source>
        <dbReference type="ARBA" id="ARBA00008636"/>
    </source>
</evidence>
<evidence type="ECO:0000256" key="8">
    <source>
        <dbReference type="ARBA" id="ARBA00023014"/>
    </source>
</evidence>
<keyword evidence="8 11" id="KW-0411">Iron-sulfur</keyword>
<dbReference type="InterPro" id="IPR051318">
    <property type="entry name" value="Fe-S_L-Ser"/>
</dbReference>
<proteinExistence type="inferred from homology"/>
<evidence type="ECO:0000256" key="5">
    <source>
        <dbReference type="ARBA" id="ARBA00022485"/>
    </source>
</evidence>
<dbReference type="Pfam" id="PF03315">
    <property type="entry name" value="SDH_beta"/>
    <property type="match status" value="1"/>
</dbReference>
<keyword evidence="9 11" id="KW-0456">Lyase</keyword>
<dbReference type="SUPFAM" id="SSF55021">
    <property type="entry name" value="ACT-like"/>
    <property type="match status" value="1"/>
</dbReference>
<dbReference type="InterPro" id="IPR045865">
    <property type="entry name" value="ACT-like_dom_sf"/>
</dbReference>
<comment type="caution">
    <text evidence="14">The sequence shown here is derived from an EMBL/GenBank/DDBJ whole genome shotgun (WGS) entry which is preliminary data.</text>
</comment>
<evidence type="ECO:0000256" key="9">
    <source>
        <dbReference type="ARBA" id="ARBA00023239"/>
    </source>
</evidence>
<dbReference type="PIRSF" id="PIRSF036692">
    <property type="entry name" value="SDH_B"/>
    <property type="match status" value="1"/>
</dbReference>
<dbReference type="Gene3D" id="3.30.1330.90">
    <property type="entry name" value="D-3-phosphoglycerate dehydrogenase, domain 3"/>
    <property type="match status" value="1"/>
</dbReference>
<accession>C0FWJ4</accession>
<reference evidence="14 15" key="1">
    <citation type="submission" date="2009-02" db="EMBL/GenBank/DDBJ databases">
        <authorList>
            <person name="Fulton L."/>
            <person name="Clifton S."/>
            <person name="Fulton B."/>
            <person name="Xu J."/>
            <person name="Minx P."/>
            <person name="Pepin K.H."/>
            <person name="Johnson M."/>
            <person name="Bhonagiri V."/>
            <person name="Nash W.E."/>
            <person name="Mardis E.R."/>
            <person name="Wilson R.K."/>
        </authorList>
    </citation>
    <scope>NUCLEOTIDE SEQUENCE [LARGE SCALE GENOMIC DNA]</scope>
    <source>
        <strain evidence="14 15">DSM 16841</strain>
    </source>
</reference>
<dbReference type="UniPathway" id="UPA00138"/>
<evidence type="ECO:0000256" key="2">
    <source>
        <dbReference type="ARBA" id="ARBA00004742"/>
    </source>
</evidence>
<feature type="domain" description="ACT" evidence="13">
    <location>
        <begin position="191"/>
        <end position="263"/>
    </location>
</feature>
<comment type="cofactor">
    <cofactor evidence="1 12">
        <name>[4Fe-4S] cluster</name>
        <dbReference type="ChEBI" id="CHEBI:49883"/>
    </cofactor>
</comment>
<organism evidence="14 15">
    <name type="scientific">Roseburia inulinivorans DSM 16841</name>
    <dbReference type="NCBI Taxonomy" id="622312"/>
    <lineage>
        <taxon>Bacteria</taxon>
        <taxon>Bacillati</taxon>
        <taxon>Bacillota</taxon>
        <taxon>Clostridia</taxon>
        <taxon>Lachnospirales</taxon>
        <taxon>Lachnospiraceae</taxon>
        <taxon>Roseburia</taxon>
    </lineage>
</organism>
<keyword evidence="4 11" id="KW-0312">Gluconeogenesis</keyword>
<gene>
    <name evidence="14" type="primary">sdaAB</name>
    <name evidence="14" type="ORF">ROSEINA2194_03121</name>
</gene>
<sequence length="264" mass="28922">MFHQQKLYDGVYQIWYTLFFASQNKETKSSAHQRVRILLRKTRRIMNLLDIIGPVMVGPSSSHTAGAVKIGRVCHKLLAEKVVRADIYFHGSFLATGKGHGTDKAVVAGLLGMQVDDPAIPHSFEIAEREGLQFTLSGIDLGDVHPNSVKLELTGESGRTLEVIAASIGGGRIEICEIDGLTANFSGDYPTLIVHNIDQPGHVTEVTSMLAHKSVNIATMQLYRASRGGNAVMVIECDQEIPADALKWLERMEGILKVTYLSLL</sequence>
<dbReference type="InterPro" id="IPR029009">
    <property type="entry name" value="ASB_dom_sf"/>
</dbReference>
<dbReference type="NCBIfam" id="TIGR00719">
    <property type="entry name" value="sda_beta"/>
    <property type="match status" value="1"/>
</dbReference>
<dbReference type="Proteomes" id="UP000003561">
    <property type="component" value="Unassembled WGS sequence"/>
</dbReference>
<evidence type="ECO:0000259" key="13">
    <source>
        <dbReference type="PROSITE" id="PS51671"/>
    </source>
</evidence>
<dbReference type="InterPro" id="IPR005131">
    <property type="entry name" value="Ser_deHydtase_bsu"/>
</dbReference>
<keyword evidence="6 11" id="KW-0479">Metal-binding</keyword>
<evidence type="ECO:0000313" key="14">
    <source>
        <dbReference type="EMBL" id="EEG93019.1"/>
    </source>
</evidence>
<keyword evidence="5 11" id="KW-0004">4Fe-4S</keyword>
<protein>
    <recommendedName>
        <fullName evidence="11">L-serine deaminase</fullName>
    </recommendedName>
</protein>
<dbReference type="CDD" id="cd04903">
    <property type="entry name" value="ACT_LSD"/>
    <property type="match status" value="1"/>
</dbReference>
<comment type="similarity">
    <text evidence="3 11 12">Belongs to the iron-sulfur dependent L-serine dehydratase family.</text>
</comment>
<dbReference type="EMBL" id="ACFY01000132">
    <property type="protein sequence ID" value="EEG93019.1"/>
    <property type="molecule type" value="Genomic_DNA"/>
</dbReference>
<dbReference type="PANTHER" id="PTHR30182:SF12">
    <property type="entry name" value="L-SERINE DEHYDRATASE, BETA CHAIN-RELATED"/>
    <property type="match status" value="1"/>
</dbReference>
<dbReference type="eggNOG" id="COG1760">
    <property type="taxonomic scope" value="Bacteria"/>
</dbReference>
<keyword evidence="7 11" id="KW-0408">Iron</keyword>
<evidence type="ECO:0000256" key="6">
    <source>
        <dbReference type="ARBA" id="ARBA00022723"/>
    </source>
</evidence>